<feature type="transmembrane region" description="Helical" evidence="1">
    <location>
        <begin position="97"/>
        <end position="120"/>
    </location>
</feature>
<dbReference type="Gene3D" id="2.10.25.10">
    <property type="entry name" value="Laminin"/>
    <property type="match status" value="1"/>
</dbReference>
<name>A0A067RJS1_ZOONE</name>
<accession>A0A067RJS1</accession>
<reference evidence="2 3" key="1">
    <citation type="journal article" date="2014" name="Nat. Commun.">
        <title>Molecular traces of alternative social organization in a termite genome.</title>
        <authorList>
            <person name="Terrapon N."/>
            <person name="Li C."/>
            <person name="Robertson H.M."/>
            <person name="Ji L."/>
            <person name="Meng X."/>
            <person name="Booth W."/>
            <person name="Chen Z."/>
            <person name="Childers C.P."/>
            <person name="Glastad K.M."/>
            <person name="Gokhale K."/>
            <person name="Gowin J."/>
            <person name="Gronenberg W."/>
            <person name="Hermansen R.A."/>
            <person name="Hu H."/>
            <person name="Hunt B.G."/>
            <person name="Huylmans A.K."/>
            <person name="Khalil S.M."/>
            <person name="Mitchell R.D."/>
            <person name="Munoz-Torres M.C."/>
            <person name="Mustard J.A."/>
            <person name="Pan H."/>
            <person name="Reese J.T."/>
            <person name="Scharf M.E."/>
            <person name="Sun F."/>
            <person name="Vogel H."/>
            <person name="Xiao J."/>
            <person name="Yang W."/>
            <person name="Yang Z."/>
            <person name="Yang Z."/>
            <person name="Zhou J."/>
            <person name="Zhu J."/>
            <person name="Brent C.S."/>
            <person name="Elsik C.G."/>
            <person name="Goodisman M.A."/>
            <person name="Liberles D.A."/>
            <person name="Roe R.M."/>
            <person name="Vargo E.L."/>
            <person name="Vilcinskas A."/>
            <person name="Wang J."/>
            <person name="Bornberg-Bauer E."/>
            <person name="Korb J."/>
            <person name="Zhang G."/>
            <person name="Liebig J."/>
        </authorList>
    </citation>
    <scope>NUCLEOTIDE SEQUENCE [LARGE SCALE GENOMIC DNA]</scope>
    <source>
        <tissue evidence="2">Whole organism</tissue>
    </source>
</reference>
<dbReference type="InterPro" id="IPR009030">
    <property type="entry name" value="Growth_fac_rcpt_cys_sf"/>
</dbReference>
<protein>
    <recommendedName>
        <fullName evidence="4">EGF-like domain-containing protein</fullName>
    </recommendedName>
</protein>
<keyword evidence="1" id="KW-1133">Transmembrane helix</keyword>
<evidence type="ECO:0000313" key="2">
    <source>
        <dbReference type="EMBL" id="KDR23253.1"/>
    </source>
</evidence>
<organism evidence="2 3">
    <name type="scientific">Zootermopsis nevadensis</name>
    <name type="common">Dampwood termite</name>
    <dbReference type="NCBI Taxonomy" id="136037"/>
    <lineage>
        <taxon>Eukaryota</taxon>
        <taxon>Metazoa</taxon>
        <taxon>Ecdysozoa</taxon>
        <taxon>Arthropoda</taxon>
        <taxon>Hexapoda</taxon>
        <taxon>Insecta</taxon>
        <taxon>Pterygota</taxon>
        <taxon>Neoptera</taxon>
        <taxon>Polyneoptera</taxon>
        <taxon>Dictyoptera</taxon>
        <taxon>Blattodea</taxon>
        <taxon>Blattoidea</taxon>
        <taxon>Termitoidae</taxon>
        <taxon>Termopsidae</taxon>
        <taxon>Zootermopsis</taxon>
    </lineage>
</organism>
<dbReference type="InParanoid" id="A0A067RJS1"/>
<evidence type="ECO:0000256" key="1">
    <source>
        <dbReference type="SAM" id="Phobius"/>
    </source>
</evidence>
<dbReference type="EMBL" id="KK852470">
    <property type="protein sequence ID" value="KDR23253.1"/>
    <property type="molecule type" value="Genomic_DNA"/>
</dbReference>
<evidence type="ECO:0008006" key="4">
    <source>
        <dbReference type="Google" id="ProtNLM"/>
    </source>
</evidence>
<evidence type="ECO:0000313" key="3">
    <source>
        <dbReference type="Proteomes" id="UP000027135"/>
    </source>
</evidence>
<dbReference type="SUPFAM" id="SSF57184">
    <property type="entry name" value="Growth factor receptor domain"/>
    <property type="match status" value="1"/>
</dbReference>
<dbReference type="Proteomes" id="UP000027135">
    <property type="component" value="Unassembled WGS sequence"/>
</dbReference>
<keyword evidence="1" id="KW-0812">Transmembrane</keyword>
<keyword evidence="1" id="KW-0472">Membrane</keyword>
<dbReference type="AlphaFoldDB" id="A0A067RJS1"/>
<gene>
    <name evidence="2" type="ORF">L798_07155</name>
</gene>
<proteinExistence type="predicted"/>
<sequence length="146" mass="16275">MCNPGYTKDPINTSVCNLNIFSYECKTGYIKHNSLCIPYCPKGCTNGICTAPNTCKCKEGFVEDNENVCIFKNRSYSSTVTDSASDHQLHPAADTHIPLWVLLVCTAAISVLVIGTAIYLRYYRRERRPPPYSECNHGAGIWITSK</sequence>
<keyword evidence="3" id="KW-1185">Reference proteome</keyword>